<evidence type="ECO:0000313" key="2">
    <source>
        <dbReference type="EMBL" id="QJA92224.1"/>
    </source>
</evidence>
<organism evidence="2">
    <name type="scientific">viral metagenome</name>
    <dbReference type="NCBI Taxonomy" id="1070528"/>
    <lineage>
        <taxon>unclassified sequences</taxon>
        <taxon>metagenomes</taxon>
        <taxon>organismal metagenomes</taxon>
    </lineage>
</organism>
<dbReference type="SMART" id="SM00382">
    <property type="entry name" value="AAA"/>
    <property type="match status" value="1"/>
</dbReference>
<accession>A0A6M3LFY1</accession>
<dbReference type="Pfam" id="PF13479">
    <property type="entry name" value="AAA_24"/>
    <property type="match status" value="1"/>
</dbReference>
<protein>
    <submittedName>
        <fullName evidence="2">Putative ATPase domain containing protein</fullName>
    </submittedName>
</protein>
<proteinExistence type="predicted"/>
<sequence length="330" mass="36579">MMAGFRKAKAEQAALKIGMYGPSGSGKTFTALLIAEGLAKITGKRIAFVDTERGTDFYCKTIPERKLHPQAFDFDALYTKSITEVIQSIKGLPSEQYGVIVLDSITHIWEAARLAYDGKETRAGTIPFHAWAKIKKPYKELINLLLSSPMHVIFCGRQGNEFEEDEESGELKKVGVKMKAEGETPYEPHVLLRMEAVKDTKSKLATITVFAEKDRTGILAGQTIIWPTFDNLAKPLLAALGGTQAVIKSDDETSQEDAVSLMEGQKAKESESYNILGKFQARFSLCEDFKQLNDLNNEITPELKKKMTTADVADLKEAYLTKARELKGLS</sequence>
<dbReference type="InterPro" id="IPR027417">
    <property type="entry name" value="P-loop_NTPase"/>
</dbReference>
<dbReference type="SUPFAM" id="SSF52540">
    <property type="entry name" value="P-loop containing nucleoside triphosphate hydrolases"/>
    <property type="match status" value="1"/>
</dbReference>
<gene>
    <name evidence="2" type="ORF">MM415B04789_0002</name>
</gene>
<evidence type="ECO:0000259" key="1">
    <source>
        <dbReference type="SMART" id="SM00382"/>
    </source>
</evidence>
<dbReference type="InterPro" id="IPR003593">
    <property type="entry name" value="AAA+_ATPase"/>
</dbReference>
<dbReference type="AlphaFoldDB" id="A0A6M3LFY1"/>
<dbReference type="Gene3D" id="3.40.50.300">
    <property type="entry name" value="P-loop containing nucleotide triphosphate hydrolases"/>
    <property type="match status" value="1"/>
</dbReference>
<name>A0A6M3LFY1_9ZZZZ</name>
<reference evidence="2" key="1">
    <citation type="submission" date="2020-03" db="EMBL/GenBank/DDBJ databases">
        <title>The deep terrestrial virosphere.</title>
        <authorList>
            <person name="Holmfeldt K."/>
            <person name="Nilsson E."/>
            <person name="Simone D."/>
            <person name="Lopez-Fernandez M."/>
            <person name="Wu X."/>
            <person name="de Brujin I."/>
            <person name="Lundin D."/>
            <person name="Andersson A."/>
            <person name="Bertilsson S."/>
            <person name="Dopson M."/>
        </authorList>
    </citation>
    <scope>NUCLEOTIDE SEQUENCE</scope>
    <source>
        <strain evidence="2">MM415B04789</strain>
    </source>
</reference>
<feature type="domain" description="AAA+ ATPase" evidence="1">
    <location>
        <begin position="13"/>
        <end position="251"/>
    </location>
</feature>
<dbReference type="EMBL" id="MT143049">
    <property type="protein sequence ID" value="QJA92224.1"/>
    <property type="molecule type" value="Genomic_DNA"/>
</dbReference>